<proteinExistence type="predicted"/>
<sequence>MTGDLGLGLIQRRAEIADAQFSQLPEQQDNTQTGFIGQVFLKSLRAVRGIIPPVRLRKAYARRQKNNHIFGKIECVKVSDDAVTLVYVHYFPGKNTCVLQRSDLARNRICAAGNR</sequence>
<reference evidence="1" key="1">
    <citation type="submission" date="2020-01" db="EMBL/GenBank/DDBJ databases">
        <authorList>
            <person name="Qin S."/>
        </authorList>
    </citation>
    <scope>NUCLEOTIDE SEQUENCE</scope>
    <source>
        <strain evidence="1">CVir17-16-YZ6g</strain>
        <plasmid evidence="1">p17-15-vir-like</plasmid>
    </source>
</reference>
<protein>
    <submittedName>
        <fullName evidence="1">Uncharacterized protein</fullName>
    </submittedName>
</protein>
<geneLocation type="plasmid" evidence="1">
    <name>p17-15-vir-like</name>
</geneLocation>
<dbReference type="AlphaFoldDB" id="A0A8B0SU48"/>
<dbReference type="EMBL" id="MN956836">
    <property type="protein sequence ID" value="QTX14230.1"/>
    <property type="molecule type" value="Genomic_DNA"/>
</dbReference>
<evidence type="ECO:0000313" key="1">
    <source>
        <dbReference type="EMBL" id="QTX14230.1"/>
    </source>
</evidence>
<accession>A0A8B0SU48</accession>
<keyword evidence="1" id="KW-0614">Plasmid</keyword>
<name>A0A8B0SU48_KLEPN</name>
<organism evidence="1">
    <name type="scientific">Klebsiella pneumoniae</name>
    <dbReference type="NCBI Taxonomy" id="573"/>
    <lineage>
        <taxon>Bacteria</taxon>
        <taxon>Pseudomonadati</taxon>
        <taxon>Pseudomonadota</taxon>
        <taxon>Gammaproteobacteria</taxon>
        <taxon>Enterobacterales</taxon>
        <taxon>Enterobacteriaceae</taxon>
        <taxon>Klebsiella/Raoultella group</taxon>
        <taxon>Klebsiella</taxon>
        <taxon>Klebsiella pneumoniae complex</taxon>
    </lineage>
</organism>